<dbReference type="AlphaFoldDB" id="A0A1E3AE92"/>
<dbReference type="PANTHER" id="PTHR10000">
    <property type="entry name" value="PHOSPHOSERINE PHOSPHATASE"/>
    <property type="match status" value="1"/>
</dbReference>
<sequence length="273" mass="30903">MKTLYVTDLDGTLLRTDDTVSPFTINTVNGLVDKGMLFTYATARSLVSASVVTRGLSARIPVIAYNGAFIYNAETGIPLYSLFFTPEESAFIISLLQSFRLYPFVYSFQEGIERLSWMSGTENEGCFNYLRKRKGDPRLNPVPDEKRLYAGDIFYFTCIGEKEALQPFYERIAASGLFTCTLQQELYETEYWCEVMPKKATKANAINRLKELWECDRIVSFGDSLNDISMFRISDECYAVENAAPALKEHAAGLIPVCDEDGVAKWLLEHVRL</sequence>
<evidence type="ECO:0000313" key="1">
    <source>
        <dbReference type="EMBL" id="ODM06536.1"/>
    </source>
</evidence>
<dbReference type="PATRIC" id="fig|1432052.4.peg.2710"/>
<accession>A0A1E3AE92</accession>
<dbReference type="GO" id="GO:0000287">
    <property type="term" value="F:magnesium ion binding"/>
    <property type="evidence" value="ECO:0007669"/>
    <property type="project" value="TreeGrafter"/>
</dbReference>
<name>A0A1E3AE92_9FIRM</name>
<dbReference type="InterPro" id="IPR036412">
    <property type="entry name" value="HAD-like_sf"/>
</dbReference>
<organism evidence="1 2">
    <name type="scientific">Eisenbergiella tayi</name>
    <dbReference type="NCBI Taxonomy" id="1432052"/>
    <lineage>
        <taxon>Bacteria</taxon>
        <taxon>Bacillati</taxon>
        <taxon>Bacillota</taxon>
        <taxon>Clostridia</taxon>
        <taxon>Lachnospirales</taxon>
        <taxon>Lachnospiraceae</taxon>
        <taxon>Eisenbergiella</taxon>
    </lineage>
</organism>
<proteinExistence type="predicted"/>
<dbReference type="Pfam" id="PF08282">
    <property type="entry name" value="Hydrolase_3"/>
    <property type="match status" value="1"/>
</dbReference>
<protein>
    <submittedName>
        <fullName evidence="1">HMP-PP phosphatase</fullName>
    </submittedName>
</protein>
<reference evidence="1 2" key="1">
    <citation type="submission" date="2016-07" db="EMBL/GenBank/DDBJ databases">
        <title>Characterization of isolates of Eisenbergiella tayi derived from blood cultures, using whole genome sequencing.</title>
        <authorList>
            <person name="Burdz T."/>
            <person name="Wiebe D."/>
            <person name="Huynh C."/>
            <person name="Bernard K."/>
        </authorList>
    </citation>
    <scope>NUCLEOTIDE SEQUENCE [LARGE SCALE GENOMIC DNA]</scope>
    <source>
        <strain evidence="1 2">NML 110608</strain>
    </source>
</reference>
<dbReference type="SUPFAM" id="SSF56784">
    <property type="entry name" value="HAD-like"/>
    <property type="match status" value="1"/>
</dbReference>
<dbReference type="PANTHER" id="PTHR10000:SF8">
    <property type="entry name" value="HAD SUPERFAMILY HYDROLASE-LIKE, TYPE 3"/>
    <property type="match status" value="1"/>
</dbReference>
<comment type="caution">
    <text evidence="1">The sequence shown here is derived from an EMBL/GenBank/DDBJ whole genome shotgun (WGS) entry which is preliminary data.</text>
</comment>
<gene>
    <name evidence="1" type="primary">cof</name>
    <name evidence="1" type="ORF">BEI61_02426</name>
</gene>
<evidence type="ECO:0000313" key="2">
    <source>
        <dbReference type="Proteomes" id="UP000094067"/>
    </source>
</evidence>
<dbReference type="GO" id="GO:0005829">
    <property type="term" value="C:cytosol"/>
    <property type="evidence" value="ECO:0007669"/>
    <property type="project" value="TreeGrafter"/>
</dbReference>
<dbReference type="Gene3D" id="3.30.1240.10">
    <property type="match status" value="1"/>
</dbReference>
<dbReference type="InterPro" id="IPR023214">
    <property type="entry name" value="HAD_sf"/>
</dbReference>
<dbReference type="Gene3D" id="3.40.50.1000">
    <property type="entry name" value="HAD superfamily/HAD-like"/>
    <property type="match status" value="1"/>
</dbReference>
<dbReference type="EMBL" id="MCGH01000002">
    <property type="protein sequence ID" value="ODM06536.1"/>
    <property type="molecule type" value="Genomic_DNA"/>
</dbReference>
<dbReference type="RefSeq" id="WP_069152444.1">
    <property type="nucleotide sequence ID" value="NZ_MCGH01000002.1"/>
</dbReference>
<dbReference type="Proteomes" id="UP000094067">
    <property type="component" value="Unassembled WGS sequence"/>
</dbReference>
<dbReference type="GO" id="GO:0016791">
    <property type="term" value="F:phosphatase activity"/>
    <property type="evidence" value="ECO:0007669"/>
    <property type="project" value="TreeGrafter"/>
</dbReference>